<feature type="region of interest" description="Disordered" evidence="7">
    <location>
        <begin position="1"/>
        <end position="20"/>
    </location>
</feature>
<evidence type="ECO:0000256" key="4">
    <source>
        <dbReference type="ARBA" id="ARBA00023239"/>
    </source>
</evidence>
<evidence type="ECO:0000256" key="7">
    <source>
        <dbReference type="SAM" id="MobiDB-lite"/>
    </source>
</evidence>
<dbReference type="GO" id="GO:0047804">
    <property type="term" value="F:cysteine-S-conjugate beta-lyase activity"/>
    <property type="evidence" value="ECO:0007669"/>
    <property type="project" value="InterPro"/>
</dbReference>
<name>A0A4V3DWL3_9HYPH</name>
<comment type="catalytic activity">
    <reaction evidence="5">
        <text>L,L-cystathionine + H2O = L-homocysteine + pyruvate + NH4(+)</text>
        <dbReference type="Rhea" id="RHEA:13965"/>
        <dbReference type="ChEBI" id="CHEBI:15361"/>
        <dbReference type="ChEBI" id="CHEBI:15377"/>
        <dbReference type="ChEBI" id="CHEBI:28938"/>
        <dbReference type="ChEBI" id="CHEBI:58161"/>
        <dbReference type="ChEBI" id="CHEBI:58199"/>
    </reaction>
</comment>
<dbReference type="AlphaFoldDB" id="A0A4V3DWL3"/>
<protein>
    <submittedName>
        <fullName evidence="8">Cys/Met metabolism PLP-dependent enzyme</fullName>
    </submittedName>
</protein>
<evidence type="ECO:0000256" key="1">
    <source>
        <dbReference type="ARBA" id="ARBA00001933"/>
    </source>
</evidence>
<evidence type="ECO:0000256" key="5">
    <source>
        <dbReference type="ARBA" id="ARBA00047517"/>
    </source>
</evidence>
<evidence type="ECO:0000256" key="3">
    <source>
        <dbReference type="ARBA" id="ARBA00022898"/>
    </source>
</evidence>
<evidence type="ECO:0000313" key="8">
    <source>
        <dbReference type="EMBL" id="TDR85249.1"/>
    </source>
</evidence>
<dbReference type="OrthoDB" id="9790858at2"/>
<gene>
    <name evidence="8" type="ORF">EV668_4796</name>
</gene>
<keyword evidence="4" id="KW-0456">Lyase</keyword>
<dbReference type="GO" id="GO:0019346">
    <property type="term" value="P:transsulfuration"/>
    <property type="evidence" value="ECO:0007669"/>
    <property type="project" value="InterPro"/>
</dbReference>
<dbReference type="InterPro" id="IPR006233">
    <property type="entry name" value="Cys_b_lyase_bac"/>
</dbReference>
<dbReference type="PANTHER" id="PTHR43500">
    <property type="entry name" value="CYSTATHIONINE BETA-LYASE-RELATED"/>
    <property type="match status" value="1"/>
</dbReference>
<dbReference type="InterPro" id="IPR000277">
    <property type="entry name" value="Cys/Met-Metab_PyrdxlP-dep_enz"/>
</dbReference>
<feature type="region of interest" description="Disordered" evidence="7">
    <location>
        <begin position="358"/>
        <end position="384"/>
    </location>
</feature>
<reference evidence="8 9" key="1">
    <citation type="submission" date="2019-03" db="EMBL/GenBank/DDBJ databases">
        <title>Genomic Encyclopedia of Type Strains, Phase IV (KMG-IV): sequencing the most valuable type-strain genomes for metagenomic binning, comparative biology and taxonomic classification.</title>
        <authorList>
            <person name="Goeker M."/>
        </authorList>
    </citation>
    <scope>NUCLEOTIDE SEQUENCE [LARGE SCALE GENOMIC DNA]</scope>
    <source>
        <strain evidence="8 9">DSM 25903</strain>
    </source>
</reference>
<sequence>MPIGQHRPANAETEPSPPARKTLLRGAFLATCKPATRRIHQPIVDPARVKGHLNPAGLGQARLASKAGSFGQSSVSFESLSAYAAADESGEAPYGGAEYGIVQSPEADAVCRKLAALHGAPGAIICPSGLSAVSTTIDAFAPTAILLPENVYYPAYRYMRERSRADLVTYAAGASVADIGALLEATAERHGTQHVLLYVEAPGSGTFEIPDLGGIVALARRSGVRTAMDNTWASHARFKPIENGIDIAIQATTKYEGGYGDTPGGVVLARTEPDLAALRRQLRISGNGAVSPQTCTRLFHRLDTLEARLARHEASAAALMRWFEAQDAWRPQGGSPYARHARRHASRLRWCWHRAGPSAPGSAGRPCRPAGRAGAGPPPCSVRR</sequence>
<comment type="caution">
    <text evidence="8">The sequence shown here is derived from an EMBL/GenBank/DDBJ whole genome shotgun (WGS) entry which is preliminary data.</text>
</comment>
<dbReference type="Gene3D" id="3.40.640.10">
    <property type="entry name" value="Type I PLP-dependent aspartate aminotransferase-like (Major domain)"/>
    <property type="match status" value="1"/>
</dbReference>
<dbReference type="InterPro" id="IPR015421">
    <property type="entry name" value="PyrdxlP-dep_Trfase_major"/>
</dbReference>
<accession>A0A4V3DWL3</accession>
<evidence type="ECO:0000256" key="2">
    <source>
        <dbReference type="ARBA" id="ARBA00009077"/>
    </source>
</evidence>
<dbReference type="Proteomes" id="UP000295122">
    <property type="component" value="Unassembled WGS sequence"/>
</dbReference>
<dbReference type="SUPFAM" id="SSF53383">
    <property type="entry name" value="PLP-dependent transferases"/>
    <property type="match status" value="1"/>
</dbReference>
<evidence type="ECO:0000313" key="9">
    <source>
        <dbReference type="Proteomes" id="UP000295122"/>
    </source>
</evidence>
<dbReference type="InterPro" id="IPR015424">
    <property type="entry name" value="PyrdxlP-dep_Trfase"/>
</dbReference>
<dbReference type="Pfam" id="PF01053">
    <property type="entry name" value="Cys_Met_Meta_PP"/>
    <property type="match status" value="1"/>
</dbReference>
<dbReference type="PANTHER" id="PTHR43500:SF1">
    <property type="entry name" value="CYSTATHIONINE BETA-LYASE-RELATED"/>
    <property type="match status" value="1"/>
</dbReference>
<proteinExistence type="inferred from homology"/>
<keyword evidence="3 6" id="KW-0663">Pyridoxal phosphate</keyword>
<keyword evidence="9" id="KW-1185">Reference proteome</keyword>
<organism evidence="8 9">
    <name type="scientific">Enterovirga rhinocerotis</name>
    <dbReference type="NCBI Taxonomy" id="1339210"/>
    <lineage>
        <taxon>Bacteria</taxon>
        <taxon>Pseudomonadati</taxon>
        <taxon>Pseudomonadota</taxon>
        <taxon>Alphaproteobacteria</taxon>
        <taxon>Hyphomicrobiales</taxon>
        <taxon>Methylobacteriaceae</taxon>
        <taxon>Enterovirga</taxon>
    </lineage>
</organism>
<evidence type="ECO:0000256" key="6">
    <source>
        <dbReference type="RuleBase" id="RU362118"/>
    </source>
</evidence>
<dbReference type="GO" id="GO:0030170">
    <property type="term" value="F:pyridoxal phosphate binding"/>
    <property type="evidence" value="ECO:0007669"/>
    <property type="project" value="InterPro"/>
</dbReference>
<comment type="similarity">
    <text evidence="2 6">Belongs to the trans-sulfuration enzymes family.</text>
</comment>
<dbReference type="GO" id="GO:0019450">
    <property type="term" value="P:L-cysteine catabolic process to pyruvate"/>
    <property type="evidence" value="ECO:0007669"/>
    <property type="project" value="TreeGrafter"/>
</dbReference>
<dbReference type="EMBL" id="SNZR01000018">
    <property type="protein sequence ID" value="TDR85249.1"/>
    <property type="molecule type" value="Genomic_DNA"/>
</dbReference>
<feature type="compositionally biased region" description="Low complexity" evidence="7">
    <location>
        <begin position="359"/>
        <end position="372"/>
    </location>
</feature>
<comment type="cofactor">
    <cofactor evidence="1 6">
        <name>pyridoxal 5'-phosphate</name>
        <dbReference type="ChEBI" id="CHEBI:597326"/>
    </cofactor>
</comment>